<feature type="transmembrane region" description="Helical" evidence="1">
    <location>
        <begin position="125"/>
        <end position="148"/>
    </location>
</feature>
<protein>
    <submittedName>
        <fullName evidence="2">Uncharacterized protein</fullName>
    </submittedName>
</protein>
<evidence type="ECO:0000313" key="2">
    <source>
        <dbReference type="EMBL" id="GIQ67487.1"/>
    </source>
</evidence>
<sequence length="275" mass="30926">MWNYVKTGFHAAKGHAGIWLLLFLYQFAWGFFLFRWINSTVTPLLKRYPGDTLSSSDVMLFWAEAEFWLTRTKEVMPYVWMLGAVLLARMVLTPLLNAGLYYAVHQRGMTGKRSRRPFLRGIRTLGRAFTIVYWLKTVAALLPLLYIVPWLHQLTLSAGSWSLYMGKGLPAIACYLLYLAVLQLIAMYVQFGIAADRPALFSLGLLAKGLLPASCIGLAILAIAAAAALFSASVSLFWAGLVAVILHQIYTVIRPFFGIWHVTAQHLHWKEKASL</sequence>
<keyword evidence="1" id="KW-0812">Transmembrane</keyword>
<reference evidence="2" key="1">
    <citation type="submission" date="2021-04" db="EMBL/GenBank/DDBJ databases">
        <title>Draft genome sequence of Xylanibacillus composti strain K13.</title>
        <authorList>
            <person name="Uke A."/>
            <person name="Chhe C."/>
            <person name="Baramee S."/>
            <person name="Kosugi A."/>
        </authorList>
    </citation>
    <scope>NUCLEOTIDE SEQUENCE</scope>
    <source>
        <strain evidence="2">K13</strain>
    </source>
</reference>
<keyword evidence="3" id="KW-1185">Reference proteome</keyword>
<evidence type="ECO:0000313" key="3">
    <source>
        <dbReference type="Proteomes" id="UP000677918"/>
    </source>
</evidence>
<dbReference type="EMBL" id="BOVK01000004">
    <property type="protein sequence ID" value="GIQ67487.1"/>
    <property type="molecule type" value="Genomic_DNA"/>
</dbReference>
<dbReference type="AlphaFoldDB" id="A0A8J4GYE2"/>
<dbReference type="RefSeq" id="WP_213410083.1">
    <property type="nucleotide sequence ID" value="NZ_BOVK01000004.1"/>
</dbReference>
<name>A0A8J4GYE2_9BACL</name>
<dbReference type="Proteomes" id="UP000677918">
    <property type="component" value="Unassembled WGS sequence"/>
</dbReference>
<comment type="caution">
    <text evidence="2">The sequence shown here is derived from an EMBL/GenBank/DDBJ whole genome shotgun (WGS) entry which is preliminary data.</text>
</comment>
<feature type="transmembrane region" description="Helical" evidence="1">
    <location>
        <begin position="78"/>
        <end position="104"/>
    </location>
</feature>
<evidence type="ECO:0000256" key="1">
    <source>
        <dbReference type="SAM" id="Phobius"/>
    </source>
</evidence>
<keyword evidence="1" id="KW-1133">Transmembrane helix</keyword>
<feature type="transmembrane region" description="Helical" evidence="1">
    <location>
        <begin position="168"/>
        <end position="189"/>
    </location>
</feature>
<proteinExistence type="predicted"/>
<feature type="transmembrane region" description="Helical" evidence="1">
    <location>
        <begin position="16"/>
        <end position="37"/>
    </location>
</feature>
<organism evidence="2 3">
    <name type="scientific">Xylanibacillus composti</name>
    <dbReference type="NCBI Taxonomy" id="1572762"/>
    <lineage>
        <taxon>Bacteria</taxon>
        <taxon>Bacillati</taxon>
        <taxon>Bacillota</taxon>
        <taxon>Bacilli</taxon>
        <taxon>Bacillales</taxon>
        <taxon>Paenibacillaceae</taxon>
        <taxon>Xylanibacillus</taxon>
    </lineage>
</organism>
<feature type="transmembrane region" description="Helical" evidence="1">
    <location>
        <begin position="236"/>
        <end position="253"/>
    </location>
</feature>
<feature type="transmembrane region" description="Helical" evidence="1">
    <location>
        <begin position="210"/>
        <end position="230"/>
    </location>
</feature>
<accession>A0A8J4GYE2</accession>
<gene>
    <name evidence="2" type="ORF">XYCOK13_03110</name>
</gene>
<keyword evidence="1" id="KW-0472">Membrane</keyword>